<dbReference type="InterPro" id="IPR030392">
    <property type="entry name" value="S74_ICA"/>
</dbReference>
<dbReference type="RefSeq" id="WP_196956431.1">
    <property type="nucleotide sequence ID" value="NZ_JADWYK010000013.1"/>
</dbReference>
<dbReference type="PROSITE" id="PS51688">
    <property type="entry name" value="ICA"/>
    <property type="match status" value="1"/>
</dbReference>
<dbReference type="SUPFAM" id="SSF75011">
    <property type="entry name" value="3-carboxy-cis,cis-mucoante lactonizing enzyme"/>
    <property type="match status" value="1"/>
</dbReference>
<dbReference type="Proteomes" id="UP000601099">
    <property type="component" value="Unassembled WGS sequence"/>
</dbReference>
<feature type="chain" id="PRO_5047485798" evidence="2">
    <location>
        <begin position="25"/>
        <end position="1437"/>
    </location>
</feature>
<keyword evidence="5" id="KW-1185">Reference proteome</keyword>
<name>A0ABS0L7S9_9BACT</name>
<feature type="coiled-coil region" evidence="1">
    <location>
        <begin position="1383"/>
        <end position="1417"/>
    </location>
</feature>
<dbReference type="PANTHER" id="PTHR47197">
    <property type="entry name" value="PROTEIN NIRF"/>
    <property type="match status" value="1"/>
</dbReference>
<evidence type="ECO:0000313" key="4">
    <source>
        <dbReference type="EMBL" id="MBG8555407.1"/>
    </source>
</evidence>
<comment type="caution">
    <text evidence="4">The sequence shown here is derived from an EMBL/GenBank/DDBJ whole genome shotgun (WGS) entry which is preliminary data.</text>
</comment>
<sequence length="1437" mass="145621">MTNSYFLASLTALLLAAAPLAAQAQTTPTGAVGIGTTAPDASAALDIVSSDKGLLLPRVAAASAIASPAAGLLVYQTGGMPGFYYNAGTATASNWQLLGADNLGNHTATQSLKLNNQTLSNNGTGGLRLDDSGNVGIGTASPAGPLQVNGEKINPAGVGVDQQQGQSSGSDFKVGASQSFTAGSSNRLVRVEIGMHDAGAGQATFNLYQGAGTSGTLLSTQVFPITNLSYSSTLVYQTIVLPTPVLLTAGQVYTLNVETTSGRVYFFFQSSNPYAGGTAIPQGFPGTDVDLAFKTYLTTPAALESVPALTVLASTNVGIGTSTPSQQLEVAGTVYSTSGGFKFPDGTTQTTAAAVPNLTGDITSTGAATTYNNVVPATKGGAGSVSGLLKANGSGVVSAAVAGTDYLTPAAAGTGFIQNTTTQQAASFNINGTGTVGGNAFVNGGLGVVLNQQDRPLITRSWDSFASGTYQGAGRWGLFMESQALTFGVPALANKRFQWVTYNDNSGIAGTLMTLSQAGQLGVGTGTTGPTTTLDVRTTDESAAITVGRVDGIAGALYLGNGNHGLKRNYATGNDVGLYTTGGTLYLSANSTSTAQFALLNGGNVGIGTNIPGEKLEIKDGSIRLSTTTQAIGVGLSNGSGSLNLGLAQSAGNYSDLARAGDAVLRTNGGNLLLAGREGGNVLITSGASGAEAERLRVTSAGNVGIGTNDPQQKLDVNGNVRVRGLAGSGSRLPVVLADGTLGINAPVYTTSTPTTSTPTAAGQANTGDFPNGVAVSGVTAYVVNNVPDNLQIYDVSNPDAPVSVGTVGTGSAPMSVEVSGTILYVANQGGTLQLFDISSPRFPVLLGTAATGENTYDVAVSGTRAYVVNNNSKTMQVFDVSNPRLPTLLGSTNTGNAPQSVAVSGTTVYVGNVSSSNVQIFNASNPASISLAGTIGTIQYPTGVAVSGTTVYVVGYNNSNVSQLQIFNAGNSASVTTLGTIGTTMGVSDVVLSGTTAYTISETGNTLQLFNVSNPAAPALLATLGTNRPFGVAVSGTTAYVTDADNDKLKVFSGASTGRPVTVNPDGSFSSGTAPTLSVSGSNLSISGGNTVLLPLVTAGPGLSSSTSGGVTTLRLGPLTATTDVPLNGNNLTFSGSGRVGIGNTGPTQALDVEGGILARSSNAISRQGAYLQWNRSNGEGETWVLNQKGGGNIYAGVRFGKSDASNNVTEWARFIDNGYLGLGTVTPDAKLDIESGDAQQLILTSTSTDPTGMLTLNFPATNSVSNTSSELIVFNKAGVGLIGAIGANLSGNTVYYNTASDRRLKENIRPTHYGLSDLLKLRVQDYNFIGTGAANRTTGFLAQDLFRVYPEAVSPGDSGTTVSRAWAVDYGKLTPLLVQAIQDQQKLIDQQQAEIQALKARATSAEAQAAQATAATEAFEARLRRLETGSAEAHK</sequence>
<dbReference type="InterPro" id="IPR015943">
    <property type="entry name" value="WD40/YVTN_repeat-like_dom_sf"/>
</dbReference>
<evidence type="ECO:0000256" key="1">
    <source>
        <dbReference type="SAM" id="Coils"/>
    </source>
</evidence>
<accession>A0ABS0L7S9</accession>
<evidence type="ECO:0000259" key="3">
    <source>
        <dbReference type="PROSITE" id="PS51688"/>
    </source>
</evidence>
<feature type="domain" description="Peptidase S74" evidence="3">
    <location>
        <begin position="1302"/>
        <end position="1397"/>
    </location>
</feature>
<organism evidence="4 5">
    <name type="scientific">Hymenobacter guriensis</name>
    <dbReference type="NCBI Taxonomy" id="2793065"/>
    <lineage>
        <taxon>Bacteria</taxon>
        <taxon>Pseudomonadati</taxon>
        <taxon>Bacteroidota</taxon>
        <taxon>Cytophagia</taxon>
        <taxon>Cytophagales</taxon>
        <taxon>Hymenobacteraceae</taxon>
        <taxon>Hymenobacter</taxon>
    </lineage>
</organism>
<keyword evidence="1" id="KW-0175">Coiled coil</keyword>
<feature type="signal peptide" evidence="2">
    <location>
        <begin position="1"/>
        <end position="24"/>
    </location>
</feature>
<reference evidence="4 5" key="1">
    <citation type="submission" date="2020-11" db="EMBL/GenBank/DDBJ databases">
        <title>Hymenobacter sp.</title>
        <authorList>
            <person name="Kim M.K."/>
        </authorList>
    </citation>
    <scope>NUCLEOTIDE SEQUENCE [LARGE SCALE GENOMIC DNA]</scope>
    <source>
        <strain evidence="4 5">BT594</strain>
    </source>
</reference>
<protein>
    <submittedName>
        <fullName evidence="4">Tail fiber domain-containing protein</fullName>
    </submittedName>
</protein>
<evidence type="ECO:0000313" key="5">
    <source>
        <dbReference type="Proteomes" id="UP000601099"/>
    </source>
</evidence>
<dbReference type="Pfam" id="PF08309">
    <property type="entry name" value="LVIVD"/>
    <property type="match status" value="3"/>
</dbReference>
<dbReference type="Pfam" id="PF13884">
    <property type="entry name" value="Peptidase_S74"/>
    <property type="match status" value="1"/>
</dbReference>
<dbReference type="EMBL" id="JADWYK010000013">
    <property type="protein sequence ID" value="MBG8555407.1"/>
    <property type="molecule type" value="Genomic_DNA"/>
</dbReference>
<dbReference type="InterPro" id="IPR013211">
    <property type="entry name" value="LVIVD"/>
</dbReference>
<dbReference type="Gene3D" id="2.130.10.10">
    <property type="entry name" value="YVTN repeat-like/Quinoprotein amine dehydrogenase"/>
    <property type="match status" value="2"/>
</dbReference>
<gene>
    <name evidence="4" type="ORF">I5L79_17795</name>
</gene>
<dbReference type="PANTHER" id="PTHR47197:SF3">
    <property type="entry name" value="DIHYDRO-HEME D1 DEHYDROGENASE"/>
    <property type="match status" value="1"/>
</dbReference>
<evidence type="ECO:0000256" key="2">
    <source>
        <dbReference type="SAM" id="SignalP"/>
    </source>
</evidence>
<dbReference type="SUPFAM" id="SSF101908">
    <property type="entry name" value="Putative isomerase YbhE"/>
    <property type="match status" value="1"/>
</dbReference>
<keyword evidence="2" id="KW-0732">Signal</keyword>
<proteinExistence type="predicted"/>
<dbReference type="InterPro" id="IPR051200">
    <property type="entry name" value="Host-pathogen_enzymatic-act"/>
</dbReference>